<keyword evidence="3" id="KW-1185">Reference proteome</keyword>
<proteinExistence type="predicted"/>
<dbReference type="KEGG" id="dde:Dde_3664"/>
<dbReference type="eggNOG" id="ENOG5031ICZ">
    <property type="taxonomic scope" value="Bacteria"/>
</dbReference>
<sequence>MSNFLVRGILIGGALGAFGGMLGLSDNLPRAVAIGMVGGFFAGLTLARKHAKKQNNTK</sequence>
<dbReference type="RefSeq" id="WP_011369330.1">
    <property type="nucleotide sequence ID" value="NC_007519.1"/>
</dbReference>
<dbReference type="HOGENOM" id="CLU_205133_0_0_7"/>
<keyword evidence="1" id="KW-0812">Transmembrane</keyword>
<reference evidence="2 3" key="1">
    <citation type="journal article" date="2011" name="J. Bacteriol.">
        <title>Complete genome sequence and updated annotation of Desulfovibrio alaskensis G20.</title>
        <authorList>
            <person name="Hauser L.J."/>
            <person name="Land M.L."/>
            <person name="Brown S.D."/>
            <person name="Larimer F."/>
            <person name="Keller K.L."/>
            <person name="Rapp-Giles B.J."/>
            <person name="Price M.N."/>
            <person name="Lin M."/>
            <person name="Bruce D.C."/>
            <person name="Detter J.C."/>
            <person name="Tapia R."/>
            <person name="Han C.S."/>
            <person name="Goodwin L.A."/>
            <person name="Cheng J.F."/>
            <person name="Pitluck S."/>
            <person name="Copeland A."/>
            <person name="Lucas S."/>
            <person name="Nolan M."/>
            <person name="Lapidus A.L."/>
            <person name="Palumbo A.V."/>
            <person name="Wall J.D."/>
        </authorList>
    </citation>
    <scope>NUCLEOTIDE SEQUENCE [LARGE SCALE GENOMIC DNA]</scope>
    <source>
        <strain evidence="3">ATCC BAA 1058 / DSM 17464 / G20</strain>
    </source>
</reference>
<organism evidence="2 3">
    <name type="scientific">Oleidesulfovibrio alaskensis (strain ATCC BAA-1058 / DSM 17464 / G20)</name>
    <name type="common">Desulfovibrio alaskensis</name>
    <dbReference type="NCBI Taxonomy" id="207559"/>
    <lineage>
        <taxon>Bacteria</taxon>
        <taxon>Pseudomonadati</taxon>
        <taxon>Thermodesulfobacteriota</taxon>
        <taxon>Desulfovibrionia</taxon>
        <taxon>Desulfovibrionales</taxon>
        <taxon>Desulfovibrionaceae</taxon>
        <taxon>Oleidesulfovibrio</taxon>
    </lineage>
</organism>
<dbReference type="AlphaFoldDB" id="Q30V39"/>
<name>Q30V39_OLEA2</name>
<evidence type="ECO:0000313" key="3">
    <source>
        <dbReference type="Proteomes" id="UP000002710"/>
    </source>
</evidence>
<evidence type="ECO:0000313" key="2">
    <source>
        <dbReference type="EMBL" id="ABB40457.1"/>
    </source>
</evidence>
<keyword evidence="1" id="KW-0472">Membrane</keyword>
<evidence type="ECO:0000256" key="1">
    <source>
        <dbReference type="SAM" id="Phobius"/>
    </source>
</evidence>
<accession>Q30V39</accession>
<dbReference type="EMBL" id="CP000112">
    <property type="protein sequence ID" value="ABB40457.1"/>
    <property type="molecule type" value="Genomic_DNA"/>
</dbReference>
<dbReference type="Proteomes" id="UP000002710">
    <property type="component" value="Chromosome"/>
</dbReference>
<keyword evidence="1" id="KW-1133">Transmembrane helix</keyword>
<protein>
    <submittedName>
        <fullName evidence="2">Uncharacterized protein</fullName>
    </submittedName>
</protein>
<feature type="transmembrane region" description="Helical" evidence="1">
    <location>
        <begin position="29"/>
        <end position="47"/>
    </location>
</feature>
<gene>
    <name evidence="2" type="ordered locus">Dde_3664</name>
</gene>